<gene>
    <name evidence="8" type="ORF">KHU32_17740</name>
</gene>
<feature type="transmembrane region" description="Helical" evidence="6">
    <location>
        <begin position="40"/>
        <end position="59"/>
    </location>
</feature>
<feature type="domain" description="EamA" evidence="7">
    <location>
        <begin position="157"/>
        <end position="291"/>
    </location>
</feature>
<accession>A0ABS5QGM6</accession>
<dbReference type="InterPro" id="IPR037185">
    <property type="entry name" value="EmrE-like"/>
</dbReference>
<evidence type="ECO:0000313" key="8">
    <source>
        <dbReference type="EMBL" id="MBS7812796.1"/>
    </source>
</evidence>
<dbReference type="PANTHER" id="PTHR32322:SF18">
    <property type="entry name" value="S-ADENOSYLMETHIONINE_S-ADENOSYLHOMOCYSTEINE TRANSPORTER"/>
    <property type="match status" value="1"/>
</dbReference>
<feature type="transmembrane region" description="Helical" evidence="6">
    <location>
        <begin position="249"/>
        <end position="268"/>
    </location>
</feature>
<keyword evidence="3 6" id="KW-0812">Transmembrane</keyword>
<comment type="subcellular location">
    <subcellularLocation>
        <location evidence="1">Cell membrane</location>
        <topology evidence="1">Multi-pass membrane protein</topology>
    </subcellularLocation>
</comment>
<evidence type="ECO:0000256" key="1">
    <source>
        <dbReference type="ARBA" id="ARBA00004651"/>
    </source>
</evidence>
<proteinExistence type="predicted"/>
<keyword evidence="5 6" id="KW-0472">Membrane</keyword>
<dbReference type="InterPro" id="IPR050638">
    <property type="entry name" value="AA-Vitamin_Transporters"/>
</dbReference>
<feature type="transmembrane region" description="Helical" evidence="6">
    <location>
        <begin position="103"/>
        <end position="123"/>
    </location>
</feature>
<feature type="transmembrane region" description="Helical" evidence="6">
    <location>
        <begin position="71"/>
        <end position="97"/>
    </location>
</feature>
<feature type="transmembrane region" description="Helical" evidence="6">
    <location>
        <begin position="156"/>
        <end position="176"/>
    </location>
</feature>
<sequence length="294" mass="31289">MPDPSPQARRLGLLLLVVTTTGWALNWPGMKILLREWPPLASRGVAGVAAALILAALAWRAGETLLVPREAWPRLLFASFTNVVAWMGFGTLCMVWLRVSEGALLIYSMTLWATLLAWPILGIRPAARQIWALVLGFSGIAVLLGGQGFALGPERLPGVAFALAAAVLFALGTVLNRKPLPISPLASAAWQVGLGCLPMLVLGFLFEAPRWGALSANGWAVLAYMTLVPMGLCYVTWFETLRRLPPAVASMGTLLVPLIGVISASLVLGEPLGWREGVAMVLVLGGVTLALRKA</sequence>
<dbReference type="Proteomes" id="UP000766336">
    <property type="component" value="Unassembled WGS sequence"/>
</dbReference>
<dbReference type="InterPro" id="IPR000620">
    <property type="entry name" value="EamA_dom"/>
</dbReference>
<protein>
    <submittedName>
        <fullName evidence="8">DMT family transporter</fullName>
    </submittedName>
</protein>
<name>A0ABS5QGM6_9PROT</name>
<keyword evidence="9" id="KW-1185">Reference proteome</keyword>
<keyword evidence="4 6" id="KW-1133">Transmembrane helix</keyword>
<evidence type="ECO:0000313" key="9">
    <source>
        <dbReference type="Proteomes" id="UP000766336"/>
    </source>
</evidence>
<feature type="transmembrane region" description="Helical" evidence="6">
    <location>
        <begin position="274"/>
        <end position="291"/>
    </location>
</feature>
<feature type="transmembrane region" description="Helical" evidence="6">
    <location>
        <begin position="218"/>
        <end position="237"/>
    </location>
</feature>
<dbReference type="SUPFAM" id="SSF103481">
    <property type="entry name" value="Multidrug resistance efflux transporter EmrE"/>
    <property type="match status" value="2"/>
</dbReference>
<evidence type="ECO:0000259" key="7">
    <source>
        <dbReference type="Pfam" id="PF00892"/>
    </source>
</evidence>
<reference evidence="8 9" key="1">
    <citation type="submission" date="2021-05" db="EMBL/GenBank/DDBJ databases">
        <title>Roseococcus sp. XZZS9, whole genome shotgun sequencing project.</title>
        <authorList>
            <person name="Zhao G."/>
            <person name="Shen L."/>
        </authorList>
    </citation>
    <scope>NUCLEOTIDE SEQUENCE [LARGE SCALE GENOMIC DNA]</scope>
    <source>
        <strain evidence="8 9">XZZS9</strain>
    </source>
</reference>
<keyword evidence="2" id="KW-1003">Cell membrane</keyword>
<feature type="domain" description="EamA" evidence="7">
    <location>
        <begin position="11"/>
        <end position="144"/>
    </location>
</feature>
<dbReference type="PANTHER" id="PTHR32322">
    <property type="entry name" value="INNER MEMBRANE TRANSPORTER"/>
    <property type="match status" value="1"/>
</dbReference>
<evidence type="ECO:0000256" key="3">
    <source>
        <dbReference type="ARBA" id="ARBA00022692"/>
    </source>
</evidence>
<comment type="caution">
    <text evidence="8">The sequence shown here is derived from an EMBL/GenBank/DDBJ whole genome shotgun (WGS) entry which is preliminary data.</text>
</comment>
<evidence type="ECO:0000256" key="5">
    <source>
        <dbReference type="ARBA" id="ARBA00023136"/>
    </source>
</evidence>
<feature type="transmembrane region" description="Helical" evidence="6">
    <location>
        <begin position="188"/>
        <end position="206"/>
    </location>
</feature>
<dbReference type="EMBL" id="JAHCDA010000003">
    <property type="protein sequence ID" value="MBS7812796.1"/>
    <property type="molecule type" value="Genomic_DNA"/>
</dbReference>
<feature type="transmembrane region" description="Helical" evidence="6">
    <location>
        <begin position="130"/>
        <end position="150"/>
    </location>
</feature>
<evidence type="ECO:0000256" key="4">
    <source>
        <dbReference type="ARBA" id="ARBA00022989"/>
    </source>
</evidence>
<evidence type="ECO:0000256" key="2">
    <source>
        <dbReference type="ARBA" id="ARBA00022475"/>
    </source>
</evidence>
<dbReference type="RefSeq" id="WP_213671482.1">
    <property type="nucleotide sequence ID" value="NZ_JAHCDA010000003.1"/>
</dbReference>
<dbReference type="Pfam" id="PF00892">
    <property type="entry name" value="EamA"/>
    <property type="match status" value="2"/>
</dbReference>
<evidence type="ECO:0000256" key="6">
    <source>
        <dbReference type="SAM" id="Phobius"/>
    </source>
</evidence>
<organism evidence="8 9">
    <name type="scientific">Roseococcus pinisoli</name>
    <dbReference type="NCBI Taxonomy" id="2835040"/>
    <lineage>
        <taxon>Bacteria</taxon>
        <taxon>Pseudomonadati</taxon>
        <taxon>Pseudomonadota</taxon>
        <taxon>Alphaproteobacteria</taxon>
        <taxon>Acetobacterales</taxon>
        <taxon>Roseomonadaceae</taxon>
        <taxon>Roseococcus</taxon>
    </lineage>
</organism>